<reference evidence="1 2" key="1">
    <citation type="submission" date="2019-10" db="EMBL/GenBank/DDBJ databases">
        <title>Whole genome shotgun sequence of Acrocarpospora macrocephala NBRC 16266.</title>
        <authorList>
            <person name="Ichikawa N."/>
            <person name="Kimura A."/>
            <person name="Kitahashi Y."/>
            <person name="Komaki H."/>
            <person name="Oguchi A."/>
        </authorList>
    </citation>
    <scope>NUCLEOTIDE SEQUENCE [LARGE SCALE GENOMIC DNA]</scope>
    <source>
        <strain evidence="1 2">NBRC 16266</strain>
    </source>
</reference>
<sequence>MIGRLRRHLVRELAALVRDIRAELDPPADAGGDVSVSLTIADTQLAYQDEPQELRFGFQPYDRNRPS</sequence>
<organism evidence="1 2">
    <name type="scientific">Acrocarpospora macrocephala</name>
    <dbReference type="NCBI Taxonomy" id="150177"/>
    <lineage>
        <taxon>Bacteria</taxon>
        <taxon>Bacillati</taxon>
        <taxon>Actinomycetota</taxon>
        <taxon>Actinomycetes</taxon>
        <taxon>Streptosporangiales</taxon>
        <taxon>Streptosporangiaceae</taxon>
        <taxon>Acrocarpospora</taxon>
    </lineage>
</organism>
<name>A0A5M3WH21_9ACTN</name>
<evidence type="ECO:0000313" key="1">
    <source>
        <dbReference type="EMBL" id="GES07422.1"/>
    </source>
</evidence>
<dbReference type="Proteomes" id="UP000331127">
    <property type="component" value="Unassembled WGS sequence"/>
</dbReference>
<proteinExistence type="predicted"/>
<comment type="caution">
    <text evidence="1">The sequence shown here is derived from an EMBL/GenBank/DDBJ whole genome shotgun (WGS) entry which is preliminary data.</text>
</comment>
<dbReference type="RefSeq" id="WP_155353131.1">
    <property type="nucleotide sequence ID" value="NZ_BAAAHL010000012.1"/>
</dbReference>
<keyword evidence="2" id="KW-1185">Reference proteome</keyword>
<evidence type="ECO:0000313" key="2">
    <source>
        <dbReference type="Proteomes" id="UP000331127"/>
    </source>
</evidence>
<dbReference type="AlphaFoldDB" id="A0A5M3WH21"/>
<accession>A0A5M3WH21</accession>
<dbReference type="EMBL" id="BLAE01000006">
    <property type="protein sequence ID" value="GES07422.1"/>
    <property type="molecule type" value="Genomic_DNA"/>
</dbReference>
<protein>
    <submittedName>
        <fullName evidence="1">Uncharacterized protein</fullName>
    </submittedName>
</protein>
<gene>
    <name evidence="1" type="ORF">Amac_010170</name>
</gene>